<accession>A0A2W6MTI9</accession>
<sequence>MQGQLSENLLSLYNKVCQKYSKISEIYFLKGPGSFMALKLVYLFVKTLEITKGIQVQACTSFEFNQETPIKAYGKSYFVREKGEIILKVLENTPKNCEYVLPLILDKKLFTKEIEPLYLLPAV</sequence>
<protein>
    <recommendedName>
        <fullName evidence="3">Glycoprotease</fullName>
    </recommendedName>
</protein>
<dbReference type="SUPFAM" id="SSF53067">
    <property type="entry name" value="Actin-like ATPase domain"/>
    <property type="match status" value="1"/>
</dbReference>
<dbReference type="EMBL" id="NBIU01000020">
    <property type="protein sequence ID" value="PZT47855.1"/>
    <property type="molecule type" value="Genomic_DNA"/>
</dbReference>
<proteinExistence type="predicted"/>
<name>A0A2W6MTI9_9HELI</name>
<organism evidence="1 2">
    <name type="scientific">Helicobacter valdiviensis</name>
    <dbReference type="NCBI Taxonomy" id="1458358"/>
    <lineage>
        <taxon>Bacteria</taxon>
        <taxon>Pseudomonadati</taxon>
        <taxon>Campylobacterota</taxon>
        <taxon>Epsilonproteobacteria</taxon>
        <taxon>Campylobacterales</taxon>
        <taxon>Helicobacteraceae</taxon>
        <taxon>Helicobacter</taxon>
    </lineage>
</organism>
<evidence type="ECO:0008006" key="3">
    <source>
        <dbReference type="Google" id="ProtNLM"/>
    </source>
</evidence>
<comment type="caution">
    <text evidence="1">The sequence shown here is derived from an EMBL/GenBank/DDBJ whole genome shotgun (WGS) entry which is preliminary data.</text>
</comment>
<keyword evidence="2" id="KW-1185">Reference proteome</keyword>
<dbReference type="AlphaFoldDB" id="A0A2W6MTI9"/>
<reference evidence="1 2" key="1">
    <citation type="submission" date="2017-03" db="EMBL/GenBank/DDBJ databases">
        <title>Genomic and clinical evidence uncovers the enterohepatic species Helicobacter valdiviensis as a potential human intestinal pathogen.</title>
        <authorList>
            <person name="Fresia P."/>
            <person name="Jara R."/>
            <person name="Sierra R."/>
            <person name="Ferres I."/>
            <person name="Greif G."/>
            <person name="Iraola G."/>
            <person name="Collado L."/>
        </authorList>
    </citation>
    <scope>NUCLEOTIDE SEQUENCE [LARGE SCALE GENOMIC DNA]</scope>
    <source>
        <strain evidence="1 2">WBE14</strain>
    </source>
</reference>
<dbReference type="Proteomes" id="UP000249746">
    <property type="component" value="Unassembled WGS sequence"/>
</dbReference>
<gene>
    <name evidence="1" type="ORF">B6S12_07120</name>
</gene>
<evidence type="ECO:0000313" key="1">
    <source>
        <dbReference type="EMBL" id="PZT47855.1"/>
    </source>
</evidence>
<evidence type="ECO:0000313" key="2">
    <source>
        <dbReference type="Proteomes" id="UP000249746"/>
    </source>
</evidence>
<dbReference type="Gene3D" id="3.30.420.40">
    <property type="match status" value="1"/>
</dbReference>
<dbReference type="OrthoDB" id="5339448at2"/>
<dbReference type="InterPro" id="IPR043129">
    <property type="entry name" value="ATPase_NBD"/>
</dbReference>